<dbReference type="Proteomes" id="UP000005408">
    <property type="component" value="Unassembled WGS sequence"/>
</dbReference>
<dbReference type="AlphaFoldDB" id="A0A8W8NR14"/>
<proteinExistence type="predicted"/>
<keyword evidence="1" id="KW-0812">Transmembrane</keyword>
<dbReference type="EnsemblMetazoa" id="G6848.5">
    <property type="protein sequence ID" value="G6848.5:cds"/>
    <property type="gene ID" value="G6848"/>
</dbReference>
<name>A0A8W8NR14_MAGGI</name>
<keyword evidence="1" id="KW-0472">Membrane</keyword>
<reference evidence="2" key="1">
    <citation type="submission" date="2022-08" db="UniProtKB">
        <authorList>
            <consortium name="EnsemblMetazoa"/>
        </authorList>
    </citation>
    <scope>IDENTIFICATION</scope>
    <source>
        <strain evidence="2">05x7-T-G4-1.051#20</strain>
    </source>
</reference>
<evidence type="ECO:0000313" key="3">
    <source>
        <dbReference type="Proteomes" id="UP000005408"/>
    </source>
</evidence>
<keyword evidence="3" id="KW-1185">Reference proteome</keyword>
<protein>
    <submittedName>
        <fullName evidence="2">Uncharacterized protein</fullName>
    </submittedName>
</protein>
<dbReference type="EnsemblMetazoa" id="G6848.7">
    <property type="protein sequence ID" value="G6848.7:cds"/>
    <property type="gene ID" value="G6848"/>
</dbReference>
<dbReference type="OMA" id="NWQISIF"/>
<accession>A0A8W8NR14</accession>
<dbReference type="EnsemblMetazoa" id="G6848.1">
    <property type="protein sequence ID" value="G6848.1:cds"/>
    <property type="gene ID" value="G6848"/>
</dbReference>
<evidence type="ECO:0000313" key="2">
    <source>
        <dbReference type="EnsemblMetazoa" id="G6848.5:cds"/>
    </source>
</evidence>
<feature type="transmembrane region" description="Helical" evidence="1">
    <location>
        <begin position="267"/>
        <end position="290"/>
    </location>
</feature>
<organism evidence="2 3">
    <name type="scientific">Magallana gigas</name>
    <name type="common">Pacific oyster</name>
    <name type="synonym">Crassostrea gigas</name>
    <dbReference type="NCBI Taxonomy" id="29159"/>
    <lineage>
        <taxon>Eukaryota</taxon>
        <taxon>Metazoa</taxon>
        <taxon>Spiralia</taxon>
        <taxon>Lophotrochozoa</taxon>
        <taxon>Mollusca</taxon>
        <taxon>Bivalvia</taxon>
        <taxon>Autobranchia</taxon>
        <taxon>Pteriomorphia</taxon>
        <taxon>Ostreida</taxon>
        <taxon>Ostreoidea</taxon>
        <taxon>Ostreidae</taxon>
        <taxon>Magallana</taxon>
    </lineage>
</organism>
<dbReference type="OrthoDB" id="10578571at2759"/>
<keyword evidence="1" id="KW-1133">Transmembrane helix</keyword>
<evidence type="ECO:0000256" key="1">
    <source>
        <dbReference type="SAM" id="Phobius"/>
    </source>
</evidence>
<sequence length="300" mass="34346">MTFVKMQTRTLSEFLKLSQTFCRRNLSTIHFHKHRYLPEKSLTSVFNTHGGTRLPWLCGASQPFSTSFHSFHSSHKDKNILELLENGEEILPSDLELCTFTPKGAYIYLLETLHESLDINWQISIFLSSVLLRLAIIPATLALSKLQKRKFFVLSTMKRSVNLTAIKKKKGGVTTDLVKLNNSIFNHGPKDAIRFTLGQNLVEIAALLVFCESYQSIISLLGLDYFSTVSWEWSGFLLIMMWTSMLLSPRIAATGNVYWWAPLFFSLYPALFVALLPISLQSYMVPMFFARSVVQRLRMK</sequence>